<dbReference type="PROSITE" id="PS51847">
    <property type="entry name" value="SMP"/>
    <property type="match status" value="1"/>
</dbReference>
<comment type="subcellular location">
    <subcellularLocation>
        <location evidence="1">Membrane</location>
    </subcellularLocation>
</comment>
<evidence type="ECO:0000256" key="5">
    <source>
        <dbReference type="ARBA" id="ARBA00023136"/>
    </source>
</evidence>
<dbReference type="Proteomes" id="UP001491310">
    <property type="component" value="Unassembled WGS sequence"/>
</dbReference>
<evidence type="ECO:0000259" key="6">
    <source>
        <dbReference type="PROSITE" id="PS51847"/>
    </source>
</evidence>
<keyword evidence="2" id="KW-0813">Transport</keyword>
<protein>
    <recommendedName>
        <fullName evidence="6">SMP-LTD domain-containing protein</fullName>
    </recommendedName>
</protein>
<reference evidence="7 8" key="1">
    <citation type="journal article" date="2024" name="Nat. Commun.">
        <title>Phylogenomics reveals the evolutionary origins of lichenization in chlorophyte algae.</title>
        <authorList>
            <person name="Puginier C."/>
            <person name="Libourel C."/>
            <person name="Otte J."/>
            <person name="Skaloud P."/>
            <person name="Haon M."/>
            <person name="Grisel S."/>
            <person name="Petersen M."/>
            <person name="Berrin J.G."/>
            <person name="Delaux P.M."/>
            <person name="Dal Grande F."/>
            <person name="Keller J."/>
        </authorList>
    </citation>
    <scope>NUCLEOTIDE SEQUENCE [LARGE SCALE GENOMIC DNA]</scope>
    <source>
        <strain evidence="7 8">SAG 216-7</strain>
    </source>
</reference>
<evidence type="ECO:0000313" key="8">
    <source>
        <dbReference type="Proteomes" id="UP001491310"/>
    </source>
</evidence>
<feature type="domain" description="SMP-LTD" evidence="6">
    <location>
        <begin position="62"/>
        <end position="261"/>
    </location>
</feature>
<dbReference type="EMBL" id="JALJOT010000004">
    <property type="protein sequence ID" value="KAK9915901.1"/>
    <property type="molecule type" value="Genomic_DNA"/>
</dbReference>
<dbReference type="InterPro" id="IPR052847">
    <property type="entry name" value="Ext_Synaptotagmin/KAHRP-like"/>
</dbReference>
<keyword evidence="5" id="KW-0472">Membrane</keyword>
<gene>
    <name evidence="7" type="ORF">WJX75_005788</name>
</gene>
<keyword evidence="4" id="KW-0446">Lipid-binding</keyword>
<proteinExistence type="predicted"/>
<keyword evidence="3" id="KW-0445">Lipid transport</keyword>
<sequence length="427" mass="45906">MPASQTLQFLEQALGAQHLLVLFLCVYATWRVAHARQRKALQAVHTRAAAVAAAAAAIATSECFTAEWVNQLLRAVWPTSLEPKIAAKLSASLDTAFAKILKERGHKGPLKYVEGICVERVCLGKQPPLLRMVRAQSSPADNSLRLDFGVGFAPAEGFSVVLALLVRPAKMLPAISAHVELANVSLKGQCRLALTLAPDKAPGISGAMVSFSQAPAIDFDFVPFGLPIGELPYVLDMLKDQLQVVLNAKMVEPNRISVSFDTIGSGEPPIDRSSHSLPLGPLQHQATSAEMITAGSKQSEFDSLRMEKEGELAACKALSDVEGSLEALRKRVAAERLRALVEGAPFLVHAASGTRERFVWFSQLQKALIWADDKVVNGENSTAHTFSLARDSKVTAGAAGVPQQVAGKLHPWRGLPMKLWKSGSVHP</sequence>
<organism evidence="7 8">
    <name type="scientific">Coccomyxa subellipsoidea</name>
    <dbReference type="NCBI Taxonomy" id="248742"/>
    <lineage>
        <taxon>Eukaryota</taxon>
        <taxon>Viridiplantae</taxon>
        <taxon>Chlorophyta</taxon>
        <taxon>core chlorophytes</taxon>
        <taxon>Trebouxiophyceae</taxon>
        <taxon>Trebouxiophyceae incertae sedis</taxon>
        <taxon>Coccomyxaceae</taxon>
        <taxon>Coccomyxa</taxon>
    </lineage>
</organism>
<dbReference type="InterPro" id="IPR031468">
    <property type="entry name" value="SMP_LBD"/>
</dbReference>
<evidence type="ECO:0000313" key="7">
    <source>
        <dbReference type="EMBL" id="KAK9915901.1"/>
    </source>
</evidence>
<evidence type="ECO:0000256" key="4">
    <source>
        <dbReference type="ARBA" id="ARBA00023121"/>
    </source>
</evidence>
<evidence type="ECO:0000256" key="2">
    <source>
        <dbReference type="ARBA" id="ARBA00022448"/>
    </source>
</evidence>
<name>A0ABR2YW44_9CHLO</name>
<evidence type="ECO:0000256" key="1">
    <source>
        <dbReference type="ARBA" id="ARBA00004370"/>
    </source>
</evidence>
<accession>A0ABR2YW44</accession>
<dbReference type="PANTHER" id="PTHR47042:SF4">
    <property type="entry name" value="OS02G0313700 PROTEIN"/>
    <property type="match status" value="1"/>
</dbReference>
<dbReference type="CDD" id="cd21669">
    <property type="entry name" value="SMP_SF"/>
    <property type="match status" value="1"/>
</dbReference>
<comment type="caution">
    <text evidence="7">The sequence shown here is derived from an EMBL/GenBank/DDBJ whole genome shotgun (WGS) entry which is preliminary data.</text>
</comment>
<dbReference type="PANTHER" id="PTHR47042">
    <property type="entry name" value="C2 DOMAIN-CONTAINING PROTEIN-LIKE"/>
    <property type="match status" value="1"/>
</dbReference>
<evidence type="ECO:0000256" key="3">
    <source>
        <dbReference type="ARBA" id="ARBA00023055"/>
    </source>
</evidence>
<keyword evidence="8" id="KW-1185">Reference proteome</keyword>